<dbReference type="PANTHER" id="PTHR45647">
    <property type="entry name" value="OS02G0152300 PROTEIN"/>
    <property type="match status" value="1"/>
</dbReference>
<evidence type="ECO:0000313" key="11">
    <source>
        <dbReference type="EMBL" id="CAH9130327.1"/>
    </source>
</evidence>
<evidence type="ECO:0000256" key="6">
    <source>
        <dbReference type="ARBA" id="ARBA00022786"/>
    </source>
</evidence>
<dbReference type="InterPro" id="IPR000719">
    <property type="entry name" value="Prot_kinase_dom"/>
</dbReference>
<evidence type="ECO:0000259" key="9">
    <source>
        <dbReference type="PROSITE" id="PS50011"/>
    </source>
</evidence>
<dbReference type="CDD" id="cd01989">
    <property type="entry name" value="USP_STK_Ubox_N"/>
    <property type="match status" value="1"/>
</dbReference>
<evidence type="ECO:0000256" key="8">
    <source>
        <dbReference type="SAM" id="Coils"/>
    </source>
</evidence>
<dbReference type="GO" id="GO:0005524">
    <property type="term" value="F:ATP binding"/>
    <property type="evidence" value="ECO:0007669"/>
    <property type="project" value="UniProtKB-UniRule"/>
</dbReference>
<evidence type="ECO:0000259" key="10">
    <source>
        <dbReference type="PROSITE" id="PS51698"/>
    </source>
</evidence>
<feature type="domain" description="Protein kinase" evidence="9">
    <location>
        <begin position="405"/>
        <end position="672"/>
    </location>
</feature>
<feature type="coiled-coil region" evidence="8">
    <location>
        <begin position="350"/>
        <end position="377"/>
    </location>
</feature>
<dbReference type="SUPFAM" id="SSF57850">
    <property type="entry name" value="RING/U-box"/>
    <property type="match status" value="1"/>
</dbReference>
<dbReference type="InterPro" id="IPR051348">
    <property type="entry name" value="U-box_ubiquitin_ligases"/>
</dbReference>
<dbReference type="Pfam" id="PF04564">
    <property type="entry name" value="U-box"/>
    <property type="match status" value="1"/>
</dbReference>
<accession>A0AAV0F4M1</accession>
<dbReference type="AlphaFoldDB" id="A0AAV0F4M1"/>
<dbReference type="PROSITE" id="PS51698">
    <property type="entry name" value="U_BOX"/>
    <property type="match status" value="1"/>
</dbReference>
<evidence type="ECO:0000256" key="1">
    <source>
        <dbReference type="ARBA" id="ARBA00000900"/>
    </source>
</evidence>
<evidence type="ECO:0000256" key="3">
    <source>
        <dbReference type="ARBA" id="ARBA00004906"/>
    </source>
</evidence>
<dbReference type="InterPro" id="IPR017441">
    <property type="entry name" value="Protein_kinase_ATP_BS"/>
</dbReference>
<evidence type="ECO:0000256" key="4">
    <source>
        <dbReference type="ARBA" id="ARBA00012483"/>
    </source>
</evidence>
<keyword evidence="7" id="KW-0547">Nucleotide-binding</keyword>
<name>A0AAV0F4M1_9ASTE</name>
<gene>
    <name evidence="11" type="ORF">CEPIT_LOCUS30547</name>
</gene>
<dbReference type="Gene3D" id="1.10.510.10">
    <property type="entry name" value="Transferase(Phosphotransferase) domain 1"/>
    <property type="match status" value="1"/>
</dbReference>
<feature type="binding site" evidence="7">
    <location>
        <position position="433"/>
    </location>
    <ligand>
        <name>ATP</name>
        <dbReference type="ChEBI" id="CHEBI:30616"/>
    </ligand>
</feature>
<dbReference type="SUPFAM" id="SSF56112">
    <property type="entry name" value="Protein kinase-like (PK-like)"/>
    <property type="match status" value="1"/>
</dbReference>
<dbReference type="Gene3D" id="3.30.40.10">
    <property type="entry name" value="Zinc/RING finger domain, C3HC4 (zinc finger)"/>
    <property type="match status" value="1"/>
</dbReference>
<evidence type="ECO:0000313" key="12">
    <source>
        <dbReference type="Proteomes" id="UP001152523"/>
    </source>
</evidence>
<keyword evidence="7" id="KW-0067">ATP-binding</keyword>
<dbReference type="SUPFAM" id="SSF52402">
    <property type="entry name" value="Adenine nucleotide alpha hydrolases-like"/>
    <property type="match status" value="1"/>
</dbReference>
<keyword evidence="12" id="KW-1185">Reference proteome</keyword>
<proteinExistence type="predicted"/>
<reference evidence="11" key="1">
    <citation type="submission" date="2022-07" db="EMBL/GenBank/DDBJ databases">
        <authorList>
            <person name="Macas J."/>
            <person name="Novak P."/>
            <person name="Neumann P."/>
        </authorList>
    </citation>
    <scope>NUCLEOTIDE SEQUENCE</scope>
</reference>
<evidence type="ECO:0000256" key="7">
    <source>
        <dbReference type="PROSITE-ProRule" id="PRU10141"/>
    </source>
</evidence>
<evidence type="ECO:0000256" key="2">
    <source>
        <dbReference type="ARBA" id="ARBA00003861"/>
    </source>
</evidence>
<organism evidence="11 12">
    <name type="scientific">Cuscuta epithymum</name>
    <dbReference type="NCBI Taxonomy" id="186058"/>
    <lineage>
        <taxon>Eukaryota</taxon>
        <taxon>Viridiplantae</taxon>
        <taxon>Streptophyta</taxon>
        <taxon>Embryophyta</taxon>
        <taxon>Tracheophyta</taxon>
        <taxon>Spermatophyta</taxon>
        <taxon>Magnoliopsida</taxon>
        <taxon>eudicotyledons</taxon>
        <taxon>Gunneridae</taxon>
        <taxon>Pentapetalae</taxon>
        <taxon>asterids</taxon>
        <taxon>lamiids</taxon>
        <taxon>Solanales</taxon>
        <taxon>Convolvulaceae</taxon>
        <taxon>Cuscuteae</taxon>
        <taxon>Cuscuta</taxon>
        <taxon>Cuscuta subgen. Cuscuta</taxon>
    </lineage>
</organism>
<dbReference type="PROSITE" id="PS50011">
    <property type="entry name" value="PROTEIN_KINASE_DOM"/>
    <property type="match status" value="1"/>
</dbReference>
<dbReference type="PROSITE" id="PS00107">
    <property type="entry name" value="PROTEIN_KINASE_ATP"/>
    <property type="match status" value="1"/>
</dbReference>
<dbReference type="EMBL" id="CAMAPF010000959">
    <property type="protein sequence ID" value="CAH9130327.1"/>
    <property type="molecule type" value="Genomic_DNA"/>
</dbReference>
<dbReference type="InterPro" id="IPR013083">
    <property type="entry name" value="Znf_RING/FYVE/PHD"/>
</dbReference>
<dbReference type="GO" id="GO:0004672">
    <property type="term" value="F:protein kinase activity"/>
    <property type="evidence" value="ECO:0007669"/>
    <property type="project" value="InterPro"/>
</dbReference>
<dbReference type="CDD" id="cd16655">
    <property type="entry name" value="RING-Ubox_WDSUB1-like"/>
    <property type="match status" value="1"/>
</dbReference>
<evidence type="ECO:0000256" key="5">
    <source>
        <dbReference type="ARBA" id="ARBA00022679"/>
    </source>
</evidence>
<dbReference type="SMART" id="SM00504">
    <property type="entry name" value="Ubox"/>
    <property type="match status" value="1"/>
</dbReference>
<dbReference type="Pfam" id="PF07714">
    <property type="entry name" value="PK_Tyr_Ser-Thr"/>
    <property type="match status" value="1"/>
</dbReference>
<comment type="function">
    <text evidence="2">Functions as an E3 ubiquitin ligase.</text>
</comment>
<comment type="caution">
    <text evidence="11">The sequence shown here is derived from an EMBL/GenBank/DDBJ whole genome shotgun (WGS) entry which is preliminary data.</text>
</comment>
<dbReference type="GO" id="GO:0061630">
    <property type="term" value="F:ubiquitin protein ligase activity"/>
    <property type="evidence" value="ECO:0007669"/>
    <property type="project" value="UniProtKB-EC"/>
</dbReference>
<dbReference type="InterPro" id="IPR001245">
    <property type="entry name" value="Ser-Thr/Tyr_kinase_cat_dom"/>
</dbReference>
<keyword evidence="8" id="KW-0175">Coiled coil</keyword>
<keyword evidence="5" id="KW-0808">Transferase</keyword>
<dbReference type="GO" id="GO:0016567">
    <property type="term" value="P:protein ubiquitination"/>
    <property type="evidence" value="ECO:0007669"/>
    <property type="project" value="InterPro"/>
</dbReference>
<dbReference type="InterPro" id="IPR011009">
    <property type="entry name" value="Kinase-like_dom_sf"/>
</dbReference>
<feature type="domain" description="U-box" evidence="10">
    <location>
        <begin position="675"/>
        <end position="747"/>
    </location>
</feature>
<dbReference type="EC" id="2.3.2.27" evidence="4"/>
<keyword evidence="6" id="KW-0833">Ubl conjugation pathway</keyword>
<comment type="pathway">
    <text evidence="3">Protein modification; protein ubiquitination.</text>
</comment>
<dbReference type="Gene3D" id="3.30.200.20">
    <property type="entry name" value="Phosphorylase Kinase, domain 1"/>
    <property type="match status" value="1"/>
</dbReference>
<protein>
    <recommendedName>
        <fullName evidence="4">RING-type E3 ubiquitin transferase</fullName>
        <ecNumber evidence="4">2.3.2.27</ecNumber>
    </recommendedName>
</protein>
<dbReference type="PANTHER" id="PTHR45647:SF43">
    <property type="entry name" value="OS10G0100500 PROTEIN"/>
    <property type="match status" value="1"/>
</dbReference>
<dbReference type="Proteomes" id="UP001152523">
    <property type="component" value="Unassembled WGS sequence"/>
</dbReference>
<dbReference type="InterPro" id="IPR003613">
    <property type="entry name" value="Ubox_domain"/>
</dbReference>
<comment type="catalytic activity">
    <reaction evidence="1">
        <text>S-ubiquitinyl-[E2 ubiquitin-conjugating enzyme]-L-cysteine + [acceptor protein]-L-lysine = [E2 ubiquitin-conjugating enzyme]-L-cysteine + N(6)-ubiquitinyl-[acceptor protein]-L-lysine.</text>
        <dbReference type="EC" id="2.3.2.27"/>
    </reaction>
</comment>
<sequence length="747" mass="83714">MELLNSSPPSLPKPTANAYLCSGPSNFRRGSYHNEVPAFPQLPEIAEEAGCKVHVAVGKKKTDKAVSLIQWVCRNFGNSEICILHVHQPSPLIPTLLGRLPACQANPEVVSAFRNEEREVMRKLVNGYLSICCRLKVKASIITLEADQIKKGIVDMVNEHKIRKLVIGAIPDCRKEKRSSRKASYVEQNAPSFCEIIFVNKGKLVFTRQATGFNSNSVVAQSPVCLPLPDSNSAFEEESLSGQLRETDLESESSRNEVIADIFKCNRLEAEAEAAETMKTKTWECAHVREIALRKEAELSHRTMIEEQDKDLKEKEEMTHKLNMTMRSIAILDTHGLETNCMYKDIAGEIRLIQTSIETLQKEKQKVQKQKDEARGRSCGKVWGVSSRELVQFSISDLQIATCHFSESFKIGVGGYGAVYKGELLDRTVAIKKLNPHYMQSQSDFLQQVQILGKLYHPHLVTLLGLCTEDWYLVYEYMPGGNLRDHLLHKSSITWKNRLQIVAQIAKGLLFLHTSNPEKIVHGNLKPENILLDSYNSCKICDFGISKLFPNQTLHCPSFRRQSVSKGAFSYTDPEFHVSGSLTTKSDIYSFGLIILQMLTGRSPEGLSREVRKAVSCRNLESILDSSAGDWSAFVARRLAGLGLSCCELNSRDRPELTPSLVRELEQLHTLEERVVPSFFLCPISQELMYDPQVAADGFTYEGEAIRGWLGSGRGTSPMTNLTLSHLDLTPNPSLRLAIQCWISNSH</sequence>